<sequence>MKPLSTFYTKAVESWLRNNPGRTVTIYQVAALFGKAYLKSATSMNASSGFRKTGIYPTDRDIFEDCEFAASFVTDKPLPTGQTPEDTPSTTTTERPIVKPHEPIGATTIFVLPEDISPPPKVSSGENIPKKRKSNAGTGSSRVLTASPYLNHLFKLHEAKIKKVQKTSTSVKQKKATRPISRESKCSKTSLDDTENNECLYCTERYGMNDFDGWIQCMKCQNWAHDECAGVDDSDDTFICEFRL</sequence>
<dbReference type="InterPro" id="IPR013083">
    <property type="entry name" value="Znf_RING/FYVE/PHD"/>
</dbReference>
<dbReference type="EMBL" id="JAZGQO010000007">
    <property type="protein sequence ID" value="KAK6182567.1"/>
    <property type="molecule type" value="Genomic_DNA"/>
</dbReference>
<organism evidence="2 3">
    <name type="scientific">Patella caerulea</name>
    <name type="common">Rayed Mediterranean limpet</name>
    <dbReference type="NCBI Taxonomy" id="87958"/>
    <lineage>
        <taxon>Eukaryota</taxon>
        <taxon>Metazoa</taxon>
        <taxon>Spiralia</taxon>
        <taxon>Lophotrochozoa</taxon>
        <taxon>Mollusca</taxon>
        <taxon>Gastropoda</taxon>
        <taxon>Patellogastropoda</taxon>
        <taxon>Patelloidea</taxon>
        <taxon>Patellidae</taxon>
        <taxon>Patella</taxon>
    </lineage>
</organism>
<dbReference type="Gene3D" id="3.30.40.10">
    <property type="entry name" value="Zinc/RING finger domain, C3HC4 (zinc finger)"/>
    <property type="match status" value="1"/>
</dbReference>
<reference evidence="2 3" key="1">
    <citation type="submission" date="2024-01" db="EMBL/GenBank/DDBJ databases">
        <title>The genome of the rayed Mediterranean limpet Patella caerulea (Linnaeus, 1758).</title>
        <authorList>
            <person name="Anh-Thu Weber A."/>
            <person name="Halstead-Nussloch G."/>
        </authorList>
    </citation>
    <scope>NUCLEOTIDE SEQUENCE [LARGE SCALE GENOMIC DNA]</scope>
    <source>
        <strain evidence="2">AATW-2023a</strain>
        <tissue evidence="2">Whole specimen</tissue>
    </source>
</reference>
<gene>
    <name evidence="2" type="ORF">SNE40_010221</name>
</gene>
<dbReference type="AlphaFoldDB" id="A0AAN8JQ48"/>
<dbReference type="Proteomes" id="UP001347796">
    <property type="component" value="Unassembled WGS sequence"/>
</dbReference>
<evidence type="ECO:0000313" key="2">
    <source>
        <dbReference type="EMBL" id="KAK6182567.1"/>
    </source>
</evidence>
<name>A0AAN8JQ48_PATCE</name>
<feature type="region of interest" description="Disordered" evidence="1">
    <location>
        <begin position="74"/>
        <end position="97"/>
    </location>
</feature>
<proteinExistence type="predicted"/>
<feature type="region of interest" description="Disordered" evidence="1">
    <location>
        <begin position="115"/>
        <end position="143"/>
    </location>
</feature>
<dbReference type="SUPFAM" id="SSF57903">
    <property type="entry name" value="FYVE/PHD zinc finger"/>
    <property type="match status" value="1"/>
</dbReference>
<feature type="compositionally biased region" description="Low complexity" evidence="1">
    <location>
        <begin position="80"/>
        <end position="94"/>
    </location>
</feature>
<dbReference type="InterPro" id="IPR011011">
    <property type="entry name" value="Znf_FYVE_PHD"/>
</dbReference>
<evidence type="ECO:0008006" key="4">
    <source>
        <dbReference type="Google" id="ProtNLM"/>
    </source>
</evidence>
<feature type="region of interest" description="Disordered" evidence="1">
    <location>
        <begin position="167"/>
        <end position="190"/>
    </location>
</feature>
<accession>A0AAN8JQ48</accession>
<comment type="caution">
    <text evidence="2">The sequence shown here is derived from an EMBL/GenBank/DDBJ whole genome shotgun (WGS) entry which is preliminary data.</text>
</comment>
<protein>
    <recommendedName>
        <fullName evidence="4">Zinc finger PHD-type domain-containing protein</fullName>
    </recommendedName>
</protein>
<evidence type="ECO:0000313" key="3">
    <source>
        <dbReference type="Proteomes" id="UP001347796"/>
    </source>
</evidence>
<dbReference type="CDD" id="cd15517">
    <property type="entry name" value="PHD_TCF19_like"/>
    <property type="match status" value="1"/>
</dbReference>
<keyword evidence="3" id="KW-1185">Reference proteome</keyword>
<evidence type="ECO:0000256" key="1">
    <source>
        <dbReference type="SAM" id="MobiDB-lite"/>
    </source>
</evidence>